<gene>
    <name evidence="2" type="ORF">Nepgr_013457</name>
</gene>
<reference evidence="2" key="1">
    <citation type="submission" date="2023-05" db="EMBL/GenBank/DDBJ databases">
        <title>Nepenthes gracilis genome sequencing.</title>
        <authorList>
            <person name="Fukushima K."/>
        </authorList>
    </citation>
    <scope>NUCLEOTIDE SEQUENCE</scope>
    <source>
        <strain evidence="2">SING2019-196</strain>
    </source>
</reference>
<protein>
    <submittedName>
        <fullName evidence="2">Uncharacterized protein</fullName>
    </submittedName>
</protein>
<feature type="compositionally biased region" description="Polar residues" evidence="1">
    <location>
        <begin position="108"/>
        <end position="117"/>
    </location>
</feature>
<proteinExistence type="predicted"/>
<evidence type="ECO:0000256" key="1">
    <source>
        <dbReference type="SAM" id="MobiDB-lite"/>
    </source>
</evidence>
<sequence length="510" mass="55912">MHTTKKAPQHHHTAPAKTEASSSKQGQQQETRELRCQASKKPKHQQILITISSTKIQTATVQHNHKATAAKPQFSNRSCASRIQNAVQESWGSKLDPGIMELAINPLTTPQPIPNQGSRDKKTARSISSLRNTAPSTIILKTTDVECIQSSIYYYGIYPTNLYATKPALNHHHSTSPQDSQFVVEAESPKDCDKDDFLRDRVGGDQQLASGLETRDNLALSPLTIVGSHGYGGSTGDASISFAYVLKRGILSMEVDVSGACGAQQLPFTDSERLDVLCGSPCYGRNTRPDNPYQAVTDDLQDGDPSACRSLRRLKRNLEEIRKRFNAYRARPHGDFAFPESRPDSAPIFEDPSSNMGVTKIPSSLPIEGLSPSYDGGGPPSSLPKSKSLAAVYSLPDLVLRPVWCHADVACICRYASICCICWDSDLGHGSRWLPASHGSRWLRLSGQQDDQFGGCWRSMEVLLRFSGQPADRLGIKFWCAVRRLLTGLNAAQPIWLWIMGAASCSMKGC</sequence>
<name>A0AAD3SJ16_NEPGR</name>
<comment type="caution">
    <text evidence="2">The sequence shown here is derived from an EMBL/GenBank/DDBJ whole genome shotgun (WGS) entry which is preliminary data.</text>
</comment>
<keyword evidence="3" id="KW-1185">Reference proteome</keyword>
<feature type="compositionally biased region" description="Basic residues" evidence="1">
    <location>
        <begin position="1"/>
        <end position="14"/>
    </location>
</feature>
<evidence type="ECO:0000313" key="2">
    <source>
        <dbReference type="EMBL" id="GMH11616.1"/>
    </source>
</evidence>
<feature type="compositionally biased region" description="Polar residues" evidence="1">
    <location>
        <begin position="19"/>
        <end position="29"/>
    </location>
</feature>
<feature type="region of interest" description="Disordered" evidence="1">
    <location>
        <begin position="1"/>
        <end position="44"/>
    </location>
</feature>
<dbReference type="Proteomes" id="UP001279734">
    <property type="component" value="Unassembled WGS sequence"/>
</dbReference>
<feature type="region of interest" description="Disordered" evidence="1">
    <location>
        <begin position="108"/>
        <end position="128"/>
    </location>
</feature>
<dbReference type="AlphaFoldDB" id="A0AAD3SJ16"/>
<organism evidence="2 3">
    <name type="scientific">Nepenthes gracilis</name>
    <name type="common">Slender pitcher plant</name>
    <dbReference type="NCBI Taxonomy" id="150966"/>
    <lineage>
        <taxon>Eukaryota</taxon>
        <taxon>Viridiplantae</taxon>
        <taxon>Streptophyta</taxon>
        <taxon>Embryophyta</taxon>
        <taxon>Tracheophyta</taxon>
        <taxon>Spermatophyta</taxon>
        <taxon>Magnoliopsida</taxon>
        <taxon>eudicotyledons</taxon>
        <taxon>Gunneridae</taxon>
        <taxon>Pentapetalae</taxon>
        <taxon>Caryophyllales</taxon>
        <taxon>Nepenthaceae</taxon>
        <taxon>Nepenthes</taxon>
    </lineage>
</organism>
<evidence type="ECO:0000313" key="3">
    <source>
        <dbReference type="Proteomes" id="UP001279734"/>
    </source>
</evidence>
<accession>A0AAD3SJ16</accession>
<dbReference type="EMBL" id="BSYO01000011">
    <property type="protein sequence ID" value="GMH11616.1"/>
    <property type="molecule type" value="Genomic_DNA"/>
</dbReference>